<evidence type="ECO:0000313" key="2">
    <source>
        <dbReference type="Proteomes" id="UP000607397"/>
    </source>
</evidence>
<proteinExistence type="predicted"/>
<dbReference type="Proteomes" id="UP000607397">
    <property type="component" value="Unassembled WGS sequence"/>
</dbReference>
<gene>
    <name evidence="1" type="ORF">GS597_01485</name>
</gene>
<accession>A0A8K1ZX04</accession>
<sequence>MAGIPGFIFEDARSRLAETLDPGTATLYVRLLLGIPAITMEAVAEANIFESAGFQYLSVTGWDGALLEASPVLFPALNSGGERVRGFLVCEQAGSSPATDDPLVCFGILRGQESEVLMPEFVGESLRITFPDGVFSIEDGYVYHALDYQSGDVEAATVGIFHLLGTENYTKTYANPLFGFTATTYKAKLDPGTNGSSAASSLTTKNTSVQTFGISQSGQRRIAFDFKSSANNQRRVRVGRVGGRRNQNLSGENIKIFGSNSVPTLSNANVDNTSLWTLLCDQTINITTNVNFFIDCYDPNYWACLKIETQGLTAAYAFEFFDSYILSPNQNLVD</sequence>
<dbReference type="RefSeq" id="WP_161823692.1">
    <property type="nucleotide sequence ID" value="NZ_WVIC01000002.1"/>
</dbReference>
<organism evidence="1 2">
    <name type="scientific">Petrachloros mirabilis ULC683</name>
    <dbReference type="NCBI Taxonomy" id="2781853"/>
    <lineage>
        <taxon>Bacteria</taxon>
        <taxon>Bacillati</taxon>
        <taxon>Cyanobacteriota</taxon>
        <taxon>Cyanophyceae</taxon>
        <taxon>Synechococcales</taxon>
        <taxon>Petrachlorosaceae</taxon>
        <taxon>Petrachloros</taxon>
        <taxon>Petrachloros mirabilis</taxon>
    </lineage>
</organism>
<reference evidence="1" key="1">
    <citation type="submission" date="2019-12" db="EMBL/GenBank/DDBJ databases">
        <title>High-Quality draft genome sequences of three cyanobacteria isolated from the limestone walls of the Old Cathedral of Coimbra.</title>
        <authorList>
            <person name="Tiago I."/>
            <person name="Soares F."/>
            <person name="Portugal A."/>
        </authorList>
    </citation>
    <scope>NUCLEOTIDE SEQUENCE [LARGE SCALE GENOMIC DNA]</scope>
    <source>
        <strain evidence="1">C</strain>
    </source>
</reference>
<evidence type="ECO:0000313" key="1">
    <source>
        <dbReference type="EMBL" id="NCJ05212.1"/>
    </source>
</evidence>
<name>A0A8K1ZX04_9CYAN</name>
<protein>
    <submittedName>
        <fullName evidence="1">Uncharacterized protein</fullName>
    </submittedName>
</protein>
<dbReference type="EMBL" id="WVIC01000002">
    <property type="protein sequence ID" value="NCJ05212.1"/>
    <property type="molecule type" value="Genomic_DNA"/>
</dbReference>
<keyword evidence="2" id="KW-1185">Reference proteome</keyword>
<comment type="caution">
    <text evidence="1">The sequence shown here is derived from an EMBL/GenBank/DDBJ whole genome shotgun (WGS) entry which is preliminary data.</text>
</comment>
<dbReference type="AlphaFoldDB" id="A0A8K1ZX04"/>